<name>A0A7J7FGC6_DICBM</name>
<evidence type="ECO:0000313" key="2">
    <source>
        <dbReference type="EMBL" id="KAF5927027.1"/>
    </source>
</evidence>
<feature type="non-terminal residue" evidence="2">
    <location>
        <position position="160"/>
    </location>
</feature>
<protein>
    <submittedName>
        <fullName evidence="2">Uncharacterized protein</fullName>
    </submittedName>
</protein>
<feature type="compositionally biased region" description="Low complexity" evidence="1">
    <location>
        <begin position="85"/>
        <end position="98"/>
    </location>
</feature>
<accession>A0A7J7FGC6</accession>
<dbReference type="Proteomes" id="UP000551758">
    <property type="component" value="Unassembled WGS sequence"/>
</dbReference>
<comment type="caution">
    <text evidence="2">The sequence shown here is derived from an EMBL/GenBank/DDBJ whole genome shotgun (WGS) entry which is preliminary data.</text>
</comment>
<dbReference type="EMBL" id="JACDTQ010000745">
    <property type="protein sequence ID" value="KAF5927027.1"/>
    <property type="molecule type" value="Genomic_DNA"/>
</dbReference>
<feature type="region of interest" description="Disordered" evidence="1">
    <location>
        <begin position="80"/>
        <end position="119"/>
    </location>
</feature>
<evidence type="ECO:0000313" key="3">
    <source>
        <dbReference type="Proteomes" id="UP000551758"/>
    </source>
</evidence>
<dbReference type="AlphaFoldDB" id="A0A7J7FGC6"/>
<proteinExistence type="predicted"/>
<sequence>ARQAPDAGVCSRKLSAEAHTEHARRRGGPGVRKLRRLRGARRFGVAGPGRAMGSAGASGRATWVLARGLLAAVLALPDGSGGRGWLPAGPGPLRRPLGAQPPPDAPERTAQDSPSMIQPNVESSHFKTAACCSDHLGQIGYSLTSPARAVCRLLQQLAGA</sequence>
<evidence type="ECO:0000256" key="1">
    <source>
        <dbReference type="SAM" id="MobiDB-lite"/>
    </source>
</evidence>
<keyword evidence="3" id="KW-1185">Reference proteome</keyword>
<reference evidence="2 3" key="1">
    <citation type="journal article" date="2020" name="Mol. Biol. Evol.">
        <title>Interspecific Gene Flow and the Evolution of Specialization in Black and White Rhinoceros.</title>
        <authorList>
            <person name="Moodley Y."/>
            <person name="Westbury M.V."/>
            <person name="Russo I.M."/>
            <person name="Gopalakrishnan S."/>
            <person name="Rakotoarivelo A."/>
            <person name="Olsen R.A."/>
            <person name="Prost S."/>
            <person name="Tunstall T."/>
            <person name="Ryder O.A."/>
            <person name="Dalen L."/>
            <person name="Bruford M.W."/>
        </authorList>
    </citation>
    <scope>NUCLEOTIDE SEQUENCE [LARGE SCALE GENOMIC DNA]</scope>
    <source>
        <strain evidence="2">SBR-YM</strain>
        <tissue evidence="2">Skin</tissue>
    </source>
</reference>
<feature type="region of interest" description="Disordered" evidence="1">
    <location>
        <begin position="1"/>
        <end position="30"/>
    </location>
</feature>
<organism evidence="2 3">
    <name type="scientific">Diceros bicornis minor</name>
    <name type="common">South-central black rhinoceros</name>
    <dbReference type="NCBI Taxonomy" id="77932"/>
    <lineage>
        <taxon>Eukaryota</taxon>
        <taxon>Metazoa</taxon>
        <taxon>Chordata</taxon>
        <taxon>Craniata</taxon>
        <taxon>Vertebrata</taxon>
        <taxon>Euteleostomi</taxon>
        <taxon>Mammalia</taxon>
        <taxon>Eutheria</taxon>
        <taxon>Laurasiatheria</taxon>
        <taxon>Perissodactyla</taxon>
        <taxon>Rhinocerotidae</taxon>
        <taxon>Diceros</taxon>
    </lineage>
</organism>
<gene>
    <name evidence="2" type="ORF">HPG69_001660</name>
</gene>